<evidence type="ECO:0000313" key="3">
    <source>
        <dbReference type="Proteomes" id="UP000602181"/>
    </source>
</evidence>
<feature type="signal peptide" evidence="1">
    <location>
        <begin position="1"/>
        <end position="26"/>
    </location>
</feature>
<sequence length="186" mass="19345">MNGRRGMAALAALLVCCGCAAQPADAGSALFATEDGRMTFTFPAGWTADAESRAFDLVCRDEARELSAGVFSYTREGAAMPFEPSEALDFHVEDFCARLEDAGEPGGKEERADGGHSFTSVLLEAGGTAYYFTLIEFSGYSGRFAVAVMTCPAAAFEAERAGFDAIAASAALAEELPGPAPRGQAA</sequence>
<dbReference type="RefSeq" id="WP_147437504.1">
    <property type="nucleotide sequence ID" value="NZ_JACOIH010000001.1"/>
</dbReference>
<gene>
    <name evidence="2" type="ORF">H8R05_02030</name>
</gene>
<reference evidence="2 3" key="1">
    <citation type="submission" date="2020-08" db="EMBL/GenBank/DDBJ databases">
        <authorList>
            <person name="Liu C."/>
            <person name="Sun Q."/>
        </authorList>
    </citation>
    <scope>NUCLEOTIDE SEQUENCE [LARGE SCALE GENOMIC DNA]</scope>
    <source>
        <strain evidence="2 3">22A2-44</strain>
    </source>
</reference>
<feature type="chain" id="PRO_5045046237" description="PsbP C-terminal domain-containing protein" evidence="1">
    <location>
        <begin position="27"/>
        <end position="186"/>
    </location>
</feature>
<evidence type="ECO:0000256" key="1">
    <source>
        <dbReference type="SAM" id="SignalP"/>
    </source>
</evidence>
<evidence type="ECO:0000313" key="2">
    <source>
        <dbReference type="EMBL" id="MBC3937678.1"/>
    </source>
</evidence>
<proteinExistence type="predicted"/>
<accession>A0ABR7AB68</accession>
<protein>
    <recommendedName>
        <fullName evidence="4">PsbP C-terminal domain-containing protein</fullName>
    </recommendedName>
</protein>
<keyword evidence="1" id="KW-0732">Signal</keyword>
<name>A0ABR7AB68_9FIRM</name>
<dbReference type="Proteomes" id="UP000602181">
    <property type="component" value="Unassembled WGS sequence"/>
</dbReference>
<comment type="caution">
    <text evidence="2">The sequence shown here is derived from an EMBL/GenBank/DDBJ whole genome shotgun (WGS) entry which is preliminary data.</text>
</comment>
<keyword evidence="3" id="KW-1185">Reference proteome</keyword>
<dbReference type="EMBL" id="JACOIH010000001">
    <property type="protein sequence ID" value="MBC3937678.1"/>
    <property type="molecule type" value="Genomic_DNA"/>
</dbReference>
<evidence type="ECO:0008006" key="4">
    <source>
        <dbReference type="Google" id="ProtNLM"/>
    </source>
</evidence>
<organism evidence="2 3">
    <name type="scientific">Anaerotruncus massiliensis</name>
    <name type="common">ex Togo et al. 2019</name>
    <dbReference type="NCBI Taxonomy" id="1673720"/>
    <lineage>
        <taxon>Bacteria</taxon>
        <taxon>Bacillati</taxon>
        <taxon>Bacillota</taxon>
        <taxon>Clostridia</taxon>
        <taxon>Eubacteriales</taxon>
        <taxon>Oscillospiraceae</taxon>
        <taxon>Anaerotruncus</taxon>
    </lineage>
</organism>